<dbReference type="GO" id="GO:0043235">
    <property type="term" value="C:receptor complex"/>
    <property type="evidence" value="ECO:0007669"/>
    <property type="project" value="TreeGrafter"/>
</dbReference>
<dbReference type="PROSITE" id="PS50853">
    <property type="entry name" value="FN3"/>
    <property type="match status" value="1"/>
</dbReference>
<dbReference type="InterPro" id="IPR041201">
    <property type="entry name" value="PTPRJ_TM"/>
</dbReference>
<dbReference type="Gene3D" id="2.60.40.10">
    <property type="entry name" value="Immunoglobulins"/>
    <property type="match status" value="1"/>
</dbReference>
<feature type="non-terminal residue" evidence="5">
    <location>
        <position position="327"/>
    </location>
</feature>
<feature type="domain" description="Fibronectin type-III" evidence="3">
    <location>
        <begin position="7"/>
        <end position="104"/>
    </location>
</feature>
<feature type="transmembrane region" description="Helical" evidence="2">
    <location>
        <begin position="253"/>
        <end position="274"/>
    </location>
</feature>
<dbReference type="InterPro" id="IPR013783">
    <property type="entry name" value="Ig-like_fold"/>
</dbReference>
<evidence type="ECO:0000313" key="5">
    <source>
        <dbReference type="RefSeq" id="XP_013909362.1"/>
    </source>
</evidence>
<evidence type="ECO:0000256" key="1">
    <source>
        <dbReference type="ARBA" id="ARBA00013064"/>
    </source>
</evidence>
<evidence type="ECO:0000313" key="4">
    <source>
        <dbReference type="Proteomes" id="UP000504617"/>
    </source>
</evidence>
<organism evidence="4 5">
    <name type="scientific">Thamnophis sirtalis</name>
    <dbReference type="NCBI Taxonomy" id="35019"/>
    <lineage>
        <taxon>Eukaryota</taxon>
        <taxon>Metazoa</taxon>
        <taxon>Chordata</taxon>
        <taxon>Craniata</taxon>
        <taxon>Vertebrata</taxon>
        <taxon>Euteleostomi</taxon>
        <taxon>Lepidosauria</taxon>
        <taxon>Squamata</taxon>
        <taxon>Bifurcata</taxon>
        <taxon>Unidentata</taxon>
        <taxon>Episquamata</taxon>
        <taxon>Toxicofera</taxon>
        <taxon>Serpentes</taxon>
        <taxon>Colubroidea</taxon>
        <taxon>Colubridae</taxon>
        <taxon>Natricinae</taxon>
        <taxon>Thamnophis</taxon>
    </lineage>
</organism>
<dbReference type="EC" id="3.1.3.48" evidence="1"/>
<evidence type="ECO:0000256" key="2">
    <source>
        <dbReference type="SAM" id="Phobius"/>
    </source>
</evidence>
<name>A0A6I9X6A3_9SAUR</name>
<protein>
    <recommendedName>
        <fullName evidence="1">protein-tyrosine-phosphatase</fullName>
        <ecNumber evidence="1">3.1.3.48</ecNumber>
    </recommendedName>
</protein>
<keyword evidence="2" id="KW-0812">Transmembrane</keyword>
<keyword evidence="4" id="KW-1185">Reference proteome</keyword>
<dbReference type="OrthoDB" id="8609993at2759"/>
<reference evidence="5" key="1">
    <citation type="submission" date="2025-08" db="UniProtKB">
        <authorList>
            <consortium name="RefSeq"/>
        </authorList>
    </citation>
    <scope>IDENTIFICATION</scope>
</reference>
<dbReference type="Proteomes" id="UP000504617">
    <property type="component" value="Unplaced"/>
</dbReference>
<dbReference type="AlphaFoldDB" id="A0A6I9X6A3"/>
<dbReference type="KEGG" id="tsr:106539177"/>
<dbReference type="SUPFAM" id="SSF49265">
    <property type="entry name" value="Fibronectin type III"/>
    <property type="match status" value="1"/>
</dbReference>
<keyword evidence="2" id="KW-0472">Membrane</keyword>
<accession>A0A6I9X6A3</accession>
<dbReference type="InterPro" id="IPR036116">
    <property type="entry name" value="FN3_sf"/>
</dbReference>
<dbReference type="Pfam" id="PF00041">
    <property type="entry name" value="fn3"/>
    <property type="match status" value="1"/>
</dbReference>
<proteinExistence type="predicted"/>
<keyword evidence="2" id="KW-1133">Transmembrane helix</keyword>
<sequence length="327" mass="36958">MIVMPIEPSHVKNLQCLPDTTSMFLNWTIIESDIKFYELTVNPFPKRILQQPILALVVSQTNITLVELTTNTSYQIQINAVGRNDIKGPSVTIVCNTSVEVLPPPVKMDLPQFDASSRIVISPDMFSEENGLIEYYGIVVTTNESLLRPTQEIISHTWYDHYYGQEDSYLAMLLPNPFHLNESTNLKAWPVSVGGEDCSHSRATCNGKLKTNTQYRFSIAAFTRYSRQTPKVSFTAFSAAAASADSATLPAPVVAGIIMGFLVTVTAISVWVYWKHLRKRRIEKGNIPQEMSIYSLRNTHRPIPLQSFRQYYETRTANSNNGFFQDF</sequence>
<dbReference type="RefSeq" id="XP_013909362.1">
    <property type="nucleotide sequence ID" value="XM_014053887.1"/>
</dbReference>
<dbReference type="PANTHER" id="PTHR46957:SF10">
    <property type="entry name" value="PROTEIN TYROSINE PHOSPHATASE, RECEPTOR TYPE, H"/>
    <property type="match status" value="1"/>
</dbReference>
<dbReference type="PANTHER" id="PTHR46957">
    <property type="entry name" value="CYTOKINE RECEPTOR"/>
    <property type="match status" value="1"/>
</dbReference>
<dbReference type="InterPro" id="IPR003961">
    <property type="entry name" value="FN3_dom"/>
</dbReference>
<dbReference type="GeneID" id="106539177"/>
<dbReference type="InterPro" id="IPR050713">
    <property type="entry name" value="RTP_Phos/Ushers"/>
</dbReference>
<dbReference type="GO" id="GO:0004725">
    <property type="term" value="F:protein tyrosine phosphatase activity"/>
    <property type="evidence" value="ECO:0007669"/>
    <property type="project" value="UniProtKB-EC"/>
</dbReference>
<evidence type="ECO:0000259" key="3">
    <source>
        <dbReference type="PROSITE" id="PS50853"/>
    </source>
</evidence>
<gene>
    <name evidence="5" type="primary">LOC106539177</name>
</gene>
<dbReference type="Pfam" id="PF18861">
    <property type="entry name" value="PTP_tm"/>
    <property type="match status" value="1"/>
</dbReference>